<feature type="transmembrane region" description="Helical" evidence="1">
    <location>
        <begin position="76"/>
        <end position="96"/>
    </location>
</feature>
<accession>A0AAD3D9A6</accession>
<feature type="transmembrane region" description="Helical" evidence="1">
    <location>
        <begin position="108"/>
        <end position="130"/>
    </location>
</feature>
<evidence type="ECO:0000313" key="2">
    <source>
        <dbReference type="EMBL" id="GFH60236.1"/>
    </source>
</evidence>
<feature type="transmembrane region" description="Helical" evidence="1">
    <location>
        <begin position="35"/>
        <end position="56"/>
    </location>
</feature>
<keyword evidence="1" id="KW-0812">Transmembrane</keyword>
<feature type="transmembrane region" description="Helical" evidence="1">
    <location>
        <begin position="171"/>
        <end position="191"/>
    </location>
</feature>
<keyword evidence="3" id="KW-1185">Reference proteome</keyword>
<organism evidence="2 3">
    <name type="scientific">Chaetoceros tenuissimus</name>
    <dbReference type="NCBI Taxonomy" id="426638"/>
    <lineage>
        <taxon>Eukaryota</taxon>
        <taxon>Sar</taxon>
        <taxon>Stramenopiles</taxon>
        <taxon>Ochrophyta</taxon>
        <taxon>Bacillariophyta</taxon>
        <taxon>Coscinodiscophyceae</taxon>
        <taxon>Chaetocerotophycidae</taxon>
        <taxon>Chaetocerotales</taxon>
        <taxon>Chaetocerotaceae</taxon>
        <taxon>Chaetoceros</taxon>
    </lineage>
</organism>
<proteinExistence type="predicted"/>
<dbReference type="PANTHER" id="PTHR12242">
    <property type="entry name" value="OS02G0130600 PROTEIN-RELATED"/>
    <property type="match status" value="1"/>
</dbReference>
<dbReference type="GO" id="GO:0016020">
    <property type="term" value="C:membrane"/>
    <property type="evidence" value="ECO:0007669"/>
    <property type="project" value="TreeGrafter"/>
</dbReference>
<comment type="caution">
    <text evidence="2">The sequence shown here is derived from an EMBL/GenBank/DDBJ whole genome shotgun (WGS) entry which is preliminary data.</text>
</comment>
<keyword evidence="1" id="KW-0472">Membrane</keyword>
<name>A0AAD3D9A6_9STRA</name>
<dbReference type="Proteomes" id="UP001054902">
    <property type="component" value="Unassembled WGS sequence"/>
</dbReference>
<dbReference type="EMBL" id="BLLK01000069">
    <property type="protein sequence ID" value="GFH60236.1"/>
    <property type="molecule type" value="Genomic_DNA"/>
</dbReference>
<dbReference type="PANTHER" id="PTHR12242:SF48">
    <property type="entry name" value="FAR-17A_AIG1-LIKE PROTEIN"/>
    <property type="match status" value="1"/>
</dbReference>
<feature type="transmembrane region" description="Helical" evidence="1">
    <location>
        <begin position="216"/>
        <end position="241"/>
    </location>
</feature>
<dbReference type="AlphaFoldDB" id="A0AAD3D9A6"/>
<feature type="transmembrane region" description="Helical" evidence="1">
    <location>
        <begin position="142"/>
        <end position="159"/>
    </location>
</feature>
<evidence type="ECO:0000313" key="3">
    <source>
        <dbReference type="Proteomes" id="UP001054902"/>
    </source>
</evidence>
<keyword evidence="1" id="KW-1133">Transmembrane helix</keyword>
<sequence length="262" mass="30131">MDRVKRELKLSFFSEKDANEKQVDMMRTFQPNPKPIVLVWKLAMIGIAIANAHYSISSSRDPKALWLGYLTRWNIMLSWLYFLLSLASFFFPRTSVSEDSAMPSLWKFSWITFTSTINVSVFVTVMFWVLVFDGKKQHLSSIYEHALVLVLAALDGFIIHRFPIRLKQIAGVYAVLIAYLIWTIIHSQTGIGNGYEYSDGFDDDALYSDLNWNKRIGGAIVLVVLVIFIELPLIFILLWLLSLVIPHHYIEEGEEREGTVNC</sequence>
<gene>
    <name evidence="2" type="ORF">CTEN210_16712</name>
</gene>
<evidence type="ECO:0000256" key="1">
    <source>
        <dbReference type="SAM" id="Phobius"/>
    </source>
</evidence>
<protein>
    <submittedName>
        <fullName evidence="2">Uncharacterized protein</fullName>
    </submittedName>
</protein>
<reference evidence="2 3" key="1">
    <citation type="journal article" date="2021" name="Sci. Rep.">
        <title>The genome of the diatom Chaetoceros tenuissimus carries an ancient integrated fragment of an extant virus.</title>
        <authorList>
            <person name="Hongo Y."/>
            <person name="Kimura K."/>
            <person name="Takaki Y."/>
            <person name="Yoshida Y."/>
            <person name="Baba S."/>
            <person name="Kobayashi G."/>
            <person name="Nagasaki K."/>
            <person name="Hano T."/>
            <person name="Tomaru Y."/>
        </authorList>
    </citation>
    <scope>NUCLEOTIDE SEQUENCE [LARGE SCALE GENOMIC DNA]</scope>
    <source>
        <strain evidence="2 3">NIES-3715</strain>
    </source>
</reference>